<gene>
    <name evidence="1" type="ORF">VaNZ11_013779</name>
</gene>
<evidence type="ECO:0000313" key="2">
    <source>
        <dbReference type="Proteomes" id="UP001165090"/>
    </source>
</evidence>
<reference evidence="1 2" key="1">
    <citation type="journal article" date="2023" name="IScience">
        <title>Expanded male sex-determining region conserved during the evolution of homothallism in the green alga Volvox.</title>
        <authorList>
            <person name="Yamamoto K."/>
            <person name="Matsuzaki R."/>
            <person name="Mahakham W."/>
            <person name="Heman W."/>
            <person name="Sekimoto H."/>
            <person name="Kawachi M."/>
            <person name="Minakuchi Y."/>
            <person name="Toyoda A."/>
            <person name="Nozaki H."/>
        </authorList>
    </citation>
    <scope>NUCLEOTIDE SEQUENCE [LARGE SCALE GENOMIC DNA]</scope>
    <source>
        <strain evidence="1 2">NIES-4468</strain>
    </source>
</reference>
<dbReference type="EMBL" id="BSDZ01000080">
    <property type="protein sequence ID" value="GLI69206.1"/>
    <property type="molecule type" value="Genomic_DNA"/>
</dbReference>
<sequence length="414" mass="46033">MLGINKVVFKGAYVNDGIVSLQKTIKNERETTNPHLTHGQFIIDHSAVSRICEDHGIPYPQRSGPDVQVLLVKDSEVKAKGKMYLRGPNSESIPWVEKWVKAFTDISGVCTVLLVEVDTPQAAAVPADMPPANVKVAGIIHQVTEENVIADVHQLYRLVVHNLKSKTVCQRRKSHTNRQKFHCAGKVLILTDPSSVSPGYRDLKGKSEDPEIRNLADTIWLYVCGIAPFLAKYKEDGLKGEFPELLLGASGWNVFAISCNACVELHLDTKDGLWSIIVWIHGGKGLIEGGAFCLPGFNVRFIPGTLTMAIINARDYVHGTAPHKIPCGSTARRWGSSFFLRVGDLMHLMELKEGLDAKGTSFEKYQKEVDERVRKKTGWRNRQMQKTVAAERKLIMSAGRKLMANRGYKPQLGQ</sequence>
<keyword evidence="2" id="KW-1185">Reference proteome</keyword>
<organism evidence="1 2">
    <name type="scientific">Volvox africanus</name>
    <dbReference type="NCBI Taxonomy" id="51714"/>
    <lineage>
        <taxon>Eukaryota</taxon>
        <taxon>Viridiplantae</taxon>
        <taxon>Chlorophyta</taxon>
        <taxon>core chlorophytes</taxon>
        <taxon>Chlorophyceae</taxon>
        <taxon>CS clade</taxon>
        <taxon>Chlamydomonadales</taxon>
        <taxon>Volvocaceae</taxon>
        <taxon>Volvox</taxon>
    </lineage>
</organism>
<dbReference type="Proteomes" id="UP001165090">
    <property type="component" value="Unassembled WGS sequence"/>
</dbReference>
<accession>A0ABQ5SHU9</accession>
<comment type="caution">
    <text evidence="1">The sequence shown here is derived from an EMBL/GenBank/DDBJ whole genome shotgun (WGS) entry which is preliminary data.</text>
</comment>
<name>A0ABQ5SHU9_9CHLO</name>
<proteinExistence type="predicted"/>
<evidence type="ECO:0000313" key="1">
    <source>
        <dbReference type="EMBL" id="GLI69206.1"/>
    </source>
</evidence>
<protein>
    <submittedName>
        <fullName evidence="1">Uncharacterized protein</fullName>
    </submittedName>
</protein>